<organism evidence="2 3">
    <name type="scientific">Sulfuricella denitrificans (strain DSM 22764 / NBRC 105220 / skB26)</name>
    <dbReference type="NCBI Taxonomy" id="1163617"/>
    <lineage>
        <taxon>Bacteria</taxon>
        <taxon>Pseudomonadati</taxon>
        <taxon>Pseudomonadota</taxon>
        <taxon>Betaproteobacteria</taxon>
        <taxon>Nitrosomonadales</taxon>
        <taxon>Sulfuricellaceae</taxon>
        <taxon>Sulfuricella</taxon>
    </lineage>
</organism>
<accession>S6AL16</accession>
<protein>
    <submittedName>
        <fullName evidence="2">Sua5/YciO/YrdC/YwlC</fullName>
    </submittedName>
</protein>
<dbReference type="Pfam" id="PF01300">
    <property type="entry name" value="Sua5_yciO_yrdC"/>
    <property type="match status" value="1"/>
</dbReference>
<keyword evidence="3" id="KW-1185">Reference proteome</keyword>
<dbReference type="Proteomes" id="UP000015559">
    <property type="component" value="Chromosome"/>
</dbReference>
<evidence type="ECO:0000313" key="2">
    <source>
        <dbReference type="EMBL" id="BAN35299.1"/>
    </source>
</evidence>
<dbReference type="InterPro" id="IPR017945">
    <property type="entry name" value="DHBP_synth_RibB-like_a/b_dom"/>
</dbReference>
<evidence type="ECO:0000259" key="1">
    <source>
        <dbReference type="PROSITE" id="PS51163"/>
    </source>
</evidence>
<name>S6AL16_SULDS</name>
<dbReference type="GO" id="GO:0003725">
    <property type="term" value="F:double-stranded RNA binding"/>
    <property type="evidence" value="ECO:0007669"/>
    <property type="project" value="InterPro"/>
</dbReference>
<sequence>MSQFFVIHPENPQLRLIHQTVEIIRNGGVIAYPTDASYALGCGLGDREAQQRIRAIRGVDEDHPLTLVCRDLAEISVYAKVDNRQFRLLKANTPGCYTFILEATREVPKRLQHPKRKTIGLRVPDHPILQALLAELGGPLLSTTLQLPGDEQPLNDPYDIRDLLERQVDLVVDGGYGDVDTTTVIDLSGETPVLLRAGKGDIHPFGLEEE</sequence>
<dbReference type="Gene3D" id="3.90.870.10">
    <property type="entry name" value="DHBP synthase"/>
    <property type="match status" value="1"/>
</dbReference>
<dbReference type="PANTHER" id="PTHR42828:SF3">
    <property type="entry name" value="THREONYLCARBAMOYL-AMP SYNTHASE"/>
    <property type="match status" value="1"/>
</dbReference>
<dbReference type="SUPFAM" id="SSF55821">
    <property type="entry name" value="YrdC/RibB"/>
    <property type="match status" value="1"/>
</dbReference>
<dbReference type="PROSITE" id="PS51163">
    <property type="entry name" value="YRDC"/>
    <property type="match status" value="1"/>
</dbReference>
<reference evidence="2 3" key="1">
    <citation type="journal article" date="2012" name="Appl. Environ. Microbiol.">
        <title>Draft genome sequence of a psychrotolerant sulfur-oxidizing bacterium, Sulfuricella denitrificans skB26, and proteomic insights into cold adaptation.</title>
        <authorList>
            <person name="Watanabe T."/>
            <person name="Kojima H."/>
            <person name="Fukui M."/>
        </authorList>
    </citation>
    <scope>NUCLEOTIDE SEQUENCE [LARGE SCALE GENOMIC DNA]</scope>
    <source>
        <strain evidence="3">skB26</strain>
    </source>
</reference>
<feature type="domain" description="YrdC-like" evidence="1">
    <location>
        <begin position="14"/>
        <end position="200"/>
    </location>
</feature>
<dbReference type="EMBL" id="AP013066">
    <property type="protein sequence ID" value="BAN35299.1"/>
    <property type="molecule type" value="Genomic_DNA"/>
</dbReference>
<dbReference type="HOGENOM" id="CLU_031397_3_0_4"/>
<dbReference type="eggNOG" id="COG0009">
    <property type="taxonomic scope" value="Bacteria"/>
</dbReference>
<dbReference type="InterPro" id="IPR006070">
    <property type="entry name" value="Sua5-like_dom"/>
</dbReference>
<dbReference type="KEGG" id="sdr:SCD_n01476"/>
<dbReference type="PANTHER" id="PTHR42828">
    <property type="entry name" value="DHBP SYNTHASE RIBB-LIKE ALPHA/BETA DOMAIN-CONTAINING PROTEIN"/>
    <property type="match status" value="1"/>
</dbReference>
<dbReference type="AlphaFoldDB" id="S6AL16"/>
<dbReference type="RefSeq" id="WP_009205746.1">
    <property type="nucleotide sequence ID" value="NC_022357.1"/>
</dbReference>
<dbReference type="NCBIfam" id="TIGR00057">
    <property type="entry name" value="L-threonylcarbamoyladenylate synthase"/>
    <property type="match status" value="1"/>
</dbReference>
<dbReference type="OrthoDB" id="9781656at2"/>
<gene>
    <name evidence="2" type="ORF">SCD_n01476</name>
</gene>
<dbReference type="STRING" id="1163617.SCD_n01476"/>
<proteinExistence type="predicted"/>
<dbReference type="InterPro" id="IPR052532">
    <property type="entry name" value="SUA5_domain"/>
</dbReference>
<evidence type="ECO:0000313" key="3">
    <source>
        <dbReference type="Proteomes" id="UP000015559"/>
    </source>
</evidence>